<proteinExistence type="predicted"/>
<protein>
    <submittedName>
        <fullName evidence="1">Uncharacterized protein</fullName>
    </submittedName>
</protein>
<gene>
    <name evidence="1" type="ORF">CMV_016838</name>
</gene>
<sequence>MIVLVLFANSSVRSGKKTSGVGGWKQRERETVLGVFLTRQRPVFSDDAKQWLSRFGVEKEKMESWRCRCALVVPREREYGGACEGESLFALFYLSRLVTKGKEEGIANSSSLLLLSTVIVRVENKTSCSGIV</sequence>
<accession>A0A8J4QTH5</accession>
<name>A0A8J4QTH5_9ROSI</name>
<evidence type="ECO:0000313" key="2">
    <source>
        <dbReference type="Proteomes" id="UP000737018"/>
    </source>
</evidence>
<organism evidence="1 2">
    <name type="scientific">Castanea mollissima</name>
    <name type="common">Chinese chestnut</name>
    <dbReference type="NCBI Taxonomy" id="60419"/>
    <lineage>
        <taxon>Eukaryota</taxon>
        <taxon>Viridiplantae</taxon>
        <taxon>Streptophyta</taxon>
        <taxon>Embryophyta</taxon>
        <taxon>Tracheophyta</taxon>
        <taxon>Spermatophyta</taxon>
        <taxon>Magnoliopsida</taxon>
        <taxon>eudicotyledons</taxon>
        <taxon>Gunneridae</taxon>
        <taxon>Pentapetalae</taxon>
        <taxon>rosids</taxon>
        <taxon>fabids</taxon>
        <taxon>Fagales</taxon>
        <taxon>Fagaceae</taxon>
        <taxon>Castanea</taxon>
    </lineage>
</organism>
<comment type="caution">
    <text evidence="1">The sequence shown here is derived from an EMBL/GenBank/DDBJ whole genome shotgun (WGS) entry which is preliminary data.</text>
</comment>
<keyword evidence="2" id="KW-1185">Reference proteome</keyword>
<dbReference type="AlphaFoldDB" id="A0A8J4QTH5"/>
<dbReference type="Proteomes" id="UP000737018">
    <property type="component" value="Unassembled WGS sequence"/>
</dbReference>
<dbReference type="EMBL" id="JRKL02002609">
    <property type="protein sequence ID" value="KAF3958233.1"/>
    <property type="molecule type" value="Genomic_DNA"/>
</dbReference>
<reference evidence="1" key="1">
    <citation type="submission" date="2020-03" db="EMBL/GenBank/DDBJ databases">
        <title>Castanea mollissima Vanexum genome sequencing.</title>
        <authorList>
            <person name="Staton M."/>
        </authorList>
    </citation>
    <scope>NUCLEOTIDE SEQUENCE</scope>
    <source>
        <tissue evidence="1">Leaf</tissue>
    </source>
</reference>
<evidence type="ECO:0000313" key="1">
    <source>
        <dbReference type="EMBL" id="KAF3958233.1"/>
    </source>
</evidence>